<gene>
    <name evidence="1" type="ORF">PanWU01x14_236840</name>
</gene>
<dbReference type="Proteomes" id="UP000237105">
    <property type="component" value="Unassembled WGS sequence"/>
</dbReference>
<dbReference type="AlphaFoldDB" id="A0A2P5BI60"/>
<dbReference type="EMBL" id="JXTB01000276">
    <property type="protein sequence ID" value="PON48489.1"/>
    <property type="molecule type" value="Genomic_DNA"/>
</dbReference>
<name>A0A2P5BI60_PARAD</name>
<evidence type="ECO:0000313" key="1">
    <source>
        <dbReference type="EMBL" id="PON48489.1"/>
    </source>
</evidence>
<comment type="caution">
    <text evidence="1">The sequence shown here is derived from an EMBL/GenBank/DDBJ whole genome shotgun (WGS) entry which is preliminary data.</text>
</comment>
<keyword evidence="2" id="KW-1185">Reference proteome</keyword>
<organism evidence="1 2">
    <name type="scientific">Parasponia andersonii</name>
    <name type="common">Sponia andersonii</name>
    <dbReference type="NCBI Taxonomy" id="3476"/>
    <lineage>
        <taxon>Eukaryota</taxon>
        <taxon>Viridiplantae</taxon>
        <taxon>Streptophyta</taxon>
        <taxon>Embryophyta</taxon>
        <taxon>Tracheophyta</taxon>
        <taxon>Spermatophyta</taxon>
        <taxon>Magnoliopsida</taxon>
        <taxon>eudicotyledons</taxon>
        <taxon>Gunneridae</taxon>
        <taxon>Pentapetalae</taxon>
        <taxon>rosids</taxon>
        <taxon>fabids</taxon>
        <taxon>Rosales</taxon>
        <taxon>Cannabaceae</taxon>
        <taxon>Parasponia</taxon>
    </lineage>
</organism>
<protein>
    <submittedName>
        <fullName evidence="1">Uncharacterized protein</fullName>
    </submittedName>
</protein>
<sequence length="62" mass="7010">MGQARYGLPRKNRLELCGTKQARAFLFELDNSDCFCSFPIPSLTSAFFFLHNNTEFLEGGVC</sequence>
<reference evidence="2" key="1">
    <citation type="submission" date="2016-06" db="EMBL/GenBank/DDBJ databases">
        <title>Parallel loss of symbiosis genes in relatives of nitrogen-fixing non-legume Parasponia.</title>
        <authorList>
            <person name="Van Velzen R."/>
            <person name="Holmer R."/>
            <person name="Bu F."/>
            <person name="Rutten L."/>
            <person name="Van Zeijl A."/>
            <person name="Liu W."/>
            <person name="Santuari L."/>
            <person name="Cao Q."/>
            <person name="Sharma T."/>
            <person name="Shen D."/>
            <person name="Roswanjaya Y."/>
            <person name="Wardhani T."/>
            <person name="Kalhor M.S."/>
            <person name="Jansen J."/>
            <person name="Van den Hoogen J."/>
            <person name="Gungor B."/>
            <person name="Hartog M."/>
            <person name="Hontelez J."/>
            <person name="Verver J."/>
            <person name="Yang W.-C."/>
            <person name="Schijlen E."/>
            <person name="Repin R."/>
            <person name="Schilthuizen M."/>
            <person name="Schranz E."/>
            <person name="Heidstra R."/>
            <person name="Miyata K."/>
            <person name="Fedorova E."/>
            <person name="Kohlen W."/>
            <person name="Bisseling T."/>
            <person name="Smit S."/>
            <person name="Geurts R."/>
        </authorList>
    </citation>
    <scope>NUCLEOTIDE SEQUENCE [LARGE SCALE GENOMIC DNA]</scope>
    <source>
        <strain evidence="2">cv. WU1-14</strain>
    </source>
</reference>
<accession>A0A2P5BI60</accession>
<proteinExistence type="predicted"/>
<evidence type="ECO:0000313" key="2">
    <source>
        <dbReference type="Proteomes" id="UP000237105"/>
    </source>
</evidence>